<sequence length="82" mass="8948">DIKDSDMSDSPPQTQDFQSMMNAAAPAKTFFSKILTQPCPMDSNQSVGLTPPPDEETRGSEVSTKKLPPLTKCHRKGIMVLP</sequence>
<keyword evidence="3" id="KW-1185">Reference proteome</keyword>
<dbReference type="Proteomes" id="UP001295444">
    <property type="component" value="Chromosome 04"/>
</dbReference>
<accession>A0AAD1S0M3</accession>
<reference evidence="2" key="1">
    <citation type="submission" date="2022-03" db="EMBL/GenBank/DDBJ databases">
        <authorList>
            <person name="Alioto T."/>
            <person name="Alioto T."/>
            <person name="Gomez Garrido J."/>
        </authorList>
    </citation>
    <scope>NUCLEOTIDE SEQUENCE</scope>
</reference>
<gene>
    <name evidence="2" type="ORF">PECUL_23A044420</name>
</gene>
<organism evidence="2 3">
    <name type="scientific">Pelobates cultripes</name>
    <name type="common">Western spadefoot toad</name>
    <dbReference type="NCBI Taxonomy" id="61616"/>
    <lineage>
        <taxon>Eukaryota</taxon>
        <taxon>Metazoa</taxon>
        <taxon>Chordata</taxon>
        <taxon>Craniata</taxon>
        <taxon>Vertebrata</taxon>
        <taxon>Euteleostomi</taxon>
        <taxon>Amphibia</taxon>
        <taxon>Batrachia</taxon>
        <taxon>Anura</taxon>
        <taxon>Pelobatoidea</taxon>
        <taxon>Pelobatidae</taxon>
        <taxon>Pelobates</taxon>
    </lineage>
</organism>
<dbReference type="EMBL" id="OW240915">
    <property type="protein sequence ID" value="CAH2285302.1"/>
    <property type="molecule type" value="Genomic_DNA"/>
</dbReference>
<feature type="compositionally biased region" description="Basic residues" evidence="1">
    <location>
        <begin position="72"/>
        <end position="82"/>
    </location>
</feature>
<dbReference type="AlphaFoldDB" id="A0AAD1S0M3"/>
<name>A0AAD1S0M3_PELCU</name>
<feature type="region of interest" description="Disordered" evidence="1">
    <location>
        <begin position="37"/>
        <end position="82"/>
    </location>
</feature>
<evidence type="ECO:0000313" key="2">
    <source>
        <dbReference type="EMBL" id="CAH2285302.1"/>
    </source>
</evidence>
<evidence type="ECO:0000256" key="1">
    <source>
        <dbReference type="SAM" id="MobiDB-lite"/>
    </source>
</evidence>
<proteinExistence type="predicted"/>
<protein>
    <submittedName>
        <fullName evidence="2">Uncharacterized protein</fullName>
    </submittedName>
</protein>
<evidence type="ECO:0000313" key="3">
    <source>
        <dbReference type="Proteomes" id="UP001295444"/>
    </source>
</evidence>
<feature type="non-terminal residue" evidence="2">
    <location>
        <position position="1"/>
    </location>
</feature>